<dbReference type="InterPro" id="IPR006531">
    <property type="entry name" value="Gp5/Vgr_OB"/>
</dbReference>
<evidence type="ECO:0000259" key="1">
    <source>
        <dbReference type="Pfam" id="PF04717"/>
    </source>
</evidence>
<dbReference type="Pfam" id="PF04717">
    <property type="entry name" value="Phage_base_V"/>
    <property type="match status" value="1"/>
</dbReference>
<proteinExistence type="predicted"/>
<keyword evidence="3" id="KW-1185">Reference proteome</keyword>
<feature type="domain" description="Gp5/Type VI secretion system Vgr protein OB-fold" evidence="1">
    <location>
        <begin position="5"/>
        <end position="73"/>
    </location>
</feature>
<evidence type="ECO:0000313" key="2">
    <source>
        <dbReference type="EMBL" id="WPR88921.1"/>
    </source>
</evidence>
<organism evidence="2 3">
    <name type="scientific">Microbacterium rhizosphaerae</name>
    <dbReference type="NCBI Taxonomy" id="1678237"/>
    <lineage>
        <taxon>Bacteria</taxon>
        <taxon>Bacillati</taxon>
        <taxon>Actinomycetota</taxon>
        <taxon>Actinomycetes</taxon>
        <taxon>Micrococcales</taxon>
        <taxon>Microbacteriaceae</taxon>
        <taxon>Microbacterium</taxon>
    </lineage>
</organism>
<name>A0ABZ0SNR4_9MICO</name>
<dbReference type="RefSeq" id="WP_320941638.1">
    <property type="nucleotide sequence ID" value="NZ_BAABEU010000005.1"/>
</dbReference>
<dbReference type="Gene3D" id="2.40.50.260">
    <property type="entry name" value="Nucleic acid-binding protein domain"/>
    <property type="match status" value="1"/>
</dbReference>
<reference evidence="2 3" key="1">
    <citation type="submission" date="2023-11" db="EMBL/GenBank/DDBJ databases">
        <title>Genome sequence of Microbacterium rhizosphaerae KACC 19337.</title>
        <authorList>
            <person name="Choi H."/>
            <person name="Kim S."/>
            <person name="Kim Y."/>
            <person name="Kwon S.-W."/>
            <person name="Heo J."/>
        </authorList>
    </citation>
    <scope>NUCLEOTIDE SEQUENCE [LARGE SCALE GENOMIC DNA]</scope>
    <source>
        <strain evidence="2 3">KACC 19337</strain>
    </source>
</reference>
<dbReference type="Proteomes" id="UP001323798">
    <property type="component" value="Chromosome"/>
</dbReference>
<accession>A0ABZ0SNR4</accession>
<gene>
    <name evidence="2" type="ORF">SM116_14300</name>
</gene>
<sequence>MSIHRGVVINNIDPQQRGRLQITVYDVFGADVSPWALPVIPLGSATPITPPIGAEVWVTFENDDVNYPVVLGLVPTMPMVTPVQLAAELGHDDGDRPGRRVRRYLRERYPGHQHHGRWLLTPEQANDVRAHFQP</sequence>
<evidence type="ECO:0000313" key="3">
    <source>
        <dbReference type="Proteomes" id="UP001323798"/>
    </source>
</evidence>
<protein>
    <submittedName>
        <fullName evidence="2">Phage baseplate assembly protein V</fullName>
    </submittedName>
</protein>
<dbReference type="SUPFAM" id="SSF69255">
    <property type="entry name" value="gp5 N-terminal domain-like"/>
    <property type="match status" value="1"/>
</dbReference>
<dbReference type="EMBL" id="CP139368">
    <property type="protein sequence ID" value="WPR88921.1"/>
    <property type="molecule type" value="Genomic_DNA"/>
</dbReference>